<dbReference type="EC" id="1.14.99.56" evidence="12"/>
<dbReference type="GO" id="GO:0030245">
    <property type="term" value="P:cellulose catabolic process"/>
    <property type="evidence" value="ECO:0007669"/>
    <property type="project" value="UniProtKB-KW"/>
</dbReference>
<evidence type="ECO:0000313" key="16">
    <source>
        <dbReference type="EMBL" id="TIB17426.1"/>
    </source>
</evidence>
<organism evidence="16 17">
    <name type="scientific">Wallemia ichthyophaga</name>
    <dbReference type="NCBI Taxonomy" id="245174"/>
    <lineage>
        <taxon>Eukaryota</taxon>
        <taxon>Fungi</taxon>
        <taxon>Dikarya</taxon>
        <taxon>Basidiomycota</taxon>
        <taxon>Wallemiomycotina</taxon>
        <taxon>Wallemiomycetes</taxon>
        <taxon>Wallemiales</taxon>
        <taxon>Wallemiaceae</taxon>
        <taxon>Wallemia</taxon>
    </lineage>
</organism>
<sequence>MFKTVAALSLASSALAHGIVSYINVEGQGFNGPEPNQASPGAAEWTAGINPIKDPYSPDMFCGPNAYANGKGYIGAGSSMNIYWEETQYSQWPHNTGPIITYLARCWSGDCSTMNADSANWFKIDQKGFENGQWKQASLMNSAGYTITIPWDLEEGDYLMRTEIISLHAQKPQYYPSCVSFHIYGSGGSNTYSNDAWGSFPGTYSWSDPGLSISGGGIYNVHSDEQYQFPGPPLVTVGQGGQASYRSNDDSQSTDSDKQDDGADEEDESSTCNDDSNTASSNPSCATQANEDECESKWTQCNKDYVPGTDFTCKDQWAQCRGQSVQRRLNSNAKMTTKRVKRDMHNQHAQHARRHH</sequence>
<gene>
    <name evidence="16" type="ORF">E3P90_00156</name>
</gene>
<feature type="region of interest" description="Disordered" evidence="13">
    <location>
        <begin position="337"/>
        <end position="356"/>
    </location>
</feature>
<keyword evidence="6" id="KW-0503">Monooxygenase</keyword>
<evidence type="ECO:0000256" key="5">
    <source>
        <dbReference type="ARBA" id="ARBA00023008"/>
    </source>
</evidence>
<comment type="caution">
    <text evidence="16">The sequence shown here is derived from an EMBL/GenBank/DDBJ whole genome shotgun (WGS) entry which is preliminary data.</text>
</comment>
<dbReference type="Gene3D" id="2.70.50.70">
    <property type="match status" value="1"/>
</dbReference>
<keyword evidence="5" id="KW-0186">Copper</keyword>
<evidence type="ECO:0000256" key="11">
    <source>
        <dbReference type="ARBA" id="ARBA00045077"/>
    </source>
</evidence>
<keyword evidence="8" id="KW-0119">Carbohydrate metabolism</keyword>
<keyword evidence="4" id="KW-0560">Oxidoreductase</keyword>
<evidence type="ECO:0000256" key="6">
    <source>
        <dbReference type="ARBA" id="ARBA00023033"/>
    </source>
</evidence>
<evidence type="ECO:0000256" key="14">
    <source>
        <dbReference type="SAM" id="SignalP"/>
    </source>
</evidence>
<feature type="signal peptide" evidence="14">
    <location>
        <begin position="1"/>
        <end position="16"/>
    </location>
</feature>
<keyword evidence="7" id="KW-1015">Disulfide bond</keyword>
<evidence type="ECO:0000313" key="17">
    <source>
        <dbReference type="Proteomes" id="UP000306954"/>
    </source>
</evidence>
<dbReference type="CDD" id="cd21175">
    <property type="entry name" value="LPMO_AA9"/>
    <property type="match status" value="1"/>
</dbReference>
<evidence type="ECO:0000256" key="10">
    <source>
        <dbReference type="ARBA" id="ARBA00044502"/>
    </source>
</evidence>
<comment type="cofactor">
    <cofactor evidence="1">
        <name>Cu(2+)</name>
        <dbReference type="ChEBI" id="CHEBI:29036"/>
    </cofactor>
</comment>
<feature type="compositionally biased region" description="Polar residues" evidence="13">
    <location>
        <begin position="270"/>
        <end position="287"/>
    </location>
</feature>
<evidence type="ECO:0000256" key="4">
    <source>
        <dbReference type="ARBA" id="ARBA00023002"/>
    </source>
</evidence>
<dbReference type="Proteomes" id="UP000306954">
    <property type="component" value="Unassembled WGS sequence"/>
</dbReference>
<keyword evidence="2" id="KW-0479">Metal-binding</keyword>
<protein>
    <recommendedName>
        <fullName evidence="12">lytic cellulose monooxygenase (C4-dehydrogenating)</fullName>
        <ecNumber evidence="12">1.14.99.56</ecNumber>
    </recommendedName>
</protein>
<dbReference type="AlphaFoldDB" id="A0A4T0HMQ6"/>
<dbReference type="GO" id="GO:0046872">
    <property type="term" value="F:metal ion binding"/>
    <property type="evidence" value="ECO:0007669"/>
    <property type="project" value="UniProtKB-KW"/>
</dbReference>
<comment type="catalytic activity">
    <reaction evidence="11">
        <text>[(1-&gt;4)-beta-D-glucosyl]n+m + reduced acceptor + O2 = 4-dehydro-beta-D-glucosyl-[(1-&gt;4)-beta-D-glucosyl]n-1 + [(1-&gt;4)-beta-D-glucosyl]m + acceptor + H2O.</text>
        <dbReference type="EC" id="1.14.99.56"/>
    </reaction>
</comment>
<evidence type="ECO:0000256" key="2">
    <source>
        <dbReference type="ARBA" id="ARBA00022723"/>
    </source>
</evidence>
<dbReference type="Pfam" id="PF03443">
    <property type="entry name" value="AA9"/>
    <property type="match status" value="1"/>
</dbReference>
<evidence type="ECO:0000259" key="15">
    <source>
        <dbReference type="Pfam" id="PF03443"/>
    </source>
</evidence>
<proteinExistence type="inferred from homology"/>
<accession>A0A4T0HMQ6</accession>
<keyword evidence="3" id="KW-0136">Cellulose degradation</keyword>
<evidence type="ECO:0000256" key="7">
    <source>
        <dbReference type="ARBA" id="ARBA00023157"/>
    </source>
</evidence>
<feature type="domain" description="Auxiliary Activity family 9 catalytic" evidence="15">
    <location>
        <begin position="17"/>
        <end position="214"/>
    </location>
</feature>
<evidence type="ECO:0000256" key="8">
    <source>
        <dbReference type="ARBA" id="ARBA00023277"/>
    </source>
</evidence>
<evidence type="ECO:0000256" key="9">
    <source>
        <dbReference type="ARBA" id="ARBA00023326"/>
    </source>
</evidence>
<evidence type="ECO:0000256" key="13">
    <source>
        <dbReference type="SAM" id="MobiDB-lite"/>
    </source>
</evidence>
<dbReference type="InterPro" id="IPR005103">
    <property type="entry name" value="AA9_LPMO"/>
</dbReference>
<dbReference type="OMA" id="CNTAWTS"/>
<keyword evidence="14" id="KW-0732">Signal</keyword>
<dbReference type="PANTHER" id="PTHR33353:SF6">
    <property type="entry name" value="ENDOGLUCANASE IV"/>
    <property type="match status" value="1"/>
</dbReference>
<reference evidence="16 17" key="1">
    <citation type="submission" date="2019-03" db="EMBL/GenBank/DDBJ databases">
        <title>Sequencing 23 genomes of Wallemia ichthyophaga.</title>
        <authorList>
            <person name="Gostincar C."/>
        </authorList>
    </citation>
    <scope>NUCLEOTIDE SEQUENCE [LARGE SCALE GENOMIC DNA]</scope>
    <source>
        <strain evidence="16 17">EXF-8621</strain>
    </source>
</reference>
<evidence type="ECO:0000256" key="12">
    <source>
        <dbReference type="ARBA" id="ARBA00047174"/>
    </source>
</evidence>
<dbReference type="PANTHER" id="PTHR33353">
    <property type="entry name" value="PUTATIVE (AFU_ORTHOLOGUE AFUA_1G12560)-RELATED"/>
    <property type="match status" value="1"/>
</dbReference>
<comment type="similarity">
    <text evidence="10">Belongs to the polysaccharide monooxygenase AA9 family.</text>
</comment>
<evidence type="ECO:0000256" key="3">
    <source>
        <dbReference type="ARBA" id="ARBA00023001"/>
    </source>
</evidence>
<feature type="chain" id="PRO_5030101484" description="lytic cellulose monooxygenase (C4-dehydrogenating)" evidence="14">
    <location>
        <begin position="17"/>
        <end position="356"/>
    </location>
</feature>
<dbReference type="GO" id="GO:0004497">
    <property type="term" value="F:monooxygenase activity"/>
    <property type="evidence" value="ECO:0007669"/>
    <property type="project" value="UniProtKB-KW"/>
</dbReference>
<name>A0A4T0HMQ6_WALIC</name>
<feature type="region of interest" description="Disordered" evidence="13">
    <location>
        <begin position="230"/>
        <end position="287"/>
    </location>
</feature>
<dbReference type="InterPro" id="IPR049892">
    <property type="entry name" value="AA9"/>
</dbReference>
<keyword evidence="9" id="KW-0624">Polysaccharide degradation</keyword>
<evidence type="ECO:0000256" key="1">
    <source>
        <dbReference type="ARBA" id="ARBA00001973"/>
    </source>
</evidence>
<dbReference type="EMBL" id="SPOF01000001">
    <property type="protein sequence ID" value="TIB17426.1"/>
    <property type="molecule type" value="Genomic_DNA"/>
</dbReference>